<keyword evidence="2" id="KW-0812">Transmembrane</keyword>
<dbReference type="Gene3D" id="1.10.720.30">
    <property type="entry name" value="SAP domain"/>
    <property type="match status" value="1"/>
</dbReference>
<protein>
    <recommendedName>
        <fullName evidence="4">Rho termination factor N-terminal domain-containing protein</fullName>
    </recommendedName>
</protein>
<name>A0A6C0C4X1_9ZZZZ</name>
<keyword evidence="2" id="KW-1133">Transmembrane helix</keyword>
<evidence type="ECO:0000256" key="1">
    <source>
        <dbReference type="SAM" id="MobiDB-lite"/>
    </source>
</evidence>
<sequence length="256" mass="28985">MISRGLLISLGVTTLSAALLFVYFKNKINDVENKVQIIFDLVQSHSQNQMNQQHHNDIDVKFHSQEQSNLIQVSDDDNDKNDYNTVSEGEDSEDEDSEDEDIEGEDSEDEGSEDEGSEDEGSEGEDSEGEEVVEEAKINKLNNTDLFENNNDLQNNNQQSLEIPNIKELEVSELNVLNNEMIQLNTKKDDEQEETDSLDELSDIDDQDKAETEKNDIPQDLKKFTVAVLKNLAEKKGLSNYKSLKKAALIKLIEEN</sequence>
<dbReference type="AlphaFoldDB" id="A0A6C0C4X1"/>
<reference evidence="3" key="1">
    <citation type="journal article" date="2020" name="Nature">
        <title>Giant virus diversity and host interactions through global metagenomics.</title>
        <authorList>
            <person name="Schulz F."/>
            <person name="Roux S."/>
            <person name="Paez-Espino D."/>
            <person name="Jungbluth S."/>
            <person name="Walsh D.A."/>
            <person name="Denef V.J."/>
            <person name="McMahon K.D."/>
            <person name="Konstantinidis K.T."/>
            <person name="Eloe-Fadrosh E.A."/>
            <person name="Kyrpides N.C."/>
            <person name="Woyke T."/>
        </authorList>
    </citation>
    <scope>NUCLEOTIDE SEQUENCE</scope>
    <source>
        <strain evidence="3">GVMAG-M-3300020185-18</strain>
    </source>
</reference>
<evidence type="ECO:0000256" key="2">
    <source>
        <dbReference type="SAM" id="Phobius"/>
    </source>
</evidence>
<dbReference type="InterPro" id="IPR036361">
    <property type="entry name" value="SAP_dom_sf"/>
</dbReference>
<proteinExistence type="predicted"/>
<feature type="transmembrane region" description="Helical" evidence="2">
    <location>
        <begin position="6"/>
        <end position="24"/>
    </location>
</feature>
<organism evidence="3">
    <name type="scientific">viral metagenome</name>
    <dbReference type="NCBI Taxonomy" id="1070528"/>
    <lineage>
        <taxon>unclassified sequences</taxon>
        <taxon>metagenomes</taxon>
        <taxon>organismal metagenomes</taxon>
    </lineage>
</organism>
<feature type="compositionally biased region" description="Basic and acidic residues" evidence="1">
    <location>
        <begin position="207"/>
        <end position="216"/>
    </location>
</feature>
<accession>A0A6C0C4X1</accession>
<feature type="compositionally biased region" description="Acidic residues" evidence="1">
    <location>
        <begin position="88"/>
        <end position="133"/>
    </location>
</feature>
<evidence type="ECO:0000313" key="3">
    <source>
        <dbReference type="EMBL" id="QHS98819.1"/>
    </source>
</evidence>
<dbReference type="EMBL" id="MN739324">
    <property type="protein sequence ID" value="QHS98819.1"/>
    <property type="molecule type" value="Genomic_DNA"/>
</dbReference>
<feature type="region of interest" description="Disordered" evidence="1">
    <location>
        <begin position="71"/>
        <end position="133"/>
    </location>
</feature>
<keyword evidence="2" id="KW-0472">Membrane</keyword>
<feature type="compositionally biased region" description="Acidic residues" evidence="1">
    <location>
        <begin position="191"/>
        <end position="206"/>
    </location>
</feature>
<feature type="region of interest" description="Disordered" evidence="1">
    <location>
        <begin position="185"/>
        <end position="216"/>
    </location>
</feature>
<evidence type="ECO:0008006" key="4">
    <source>
        <dbReference type="Google" id="ProtNLM"/>
    </source>
</evidence>